<gene>
    <name evidence="1" type="ORF">KIN20_004079</name>
</gene>
<reference evidence="1" key="1">
    <citation type="submission" date="2021-06" db="EMBL/GenBank/DDBJ databases">
        <title>Parelaphostrongylus tenuis whole genome reference sequence.</title>
        <authorList>
            <person name="Garwood T.J."/>
            <person name="Larsen P.A."/>
            <person name="Fountain-Jones N.M."/>
            <person name="Garbe J.R."/>
            <person name="Macchietto M.G."/>
            <person name="Kania S.A."/>
            <person name="Gerhold R.W."/>
            <person name="Richards J.E."/>
            <person name="Wolf T.M."/>
        </authorList>
    </citation>
    <scope>NUCLEOTIDE SEQUENCE</scope>
    <source>
        <strain evidence="1">MNPRO001-30</strain>
        <tissue evidence="1">Meninges</tissue>
    </source>
</reference>
<keyword evidence="2" id="KW-1185">Reference proteome</keyword>
<accession>A0AAD5M177</accession>
<name>A0AAD5M177_PARTN</name>
<sequence length="201" mass="23266">MGFGFSDLSRIRIGTTQTGRLGSIRQYLPHKVNRRRDRKDEQEAWGLLFEVHHPRTLDSIRLELRDCTRTQIAATATKLLTLLDITSKRRTSQSAVFRCKNCIMDIQDLSGVLPVVGLQLNSRESKDEKDVKNHQRNVIKMSIVLRRMKPFSLIFAKRFSSVSRFSSSKLSRNMSNAFNLALNPMQKIYPSRLAQLVFWRL</sequence>
<dbReference type="AlphaFoldDB" id="A0AAD5M177"/>
<proteinExistence type="predicted"/>
<comment type="caution">
    <text evidence="1">The sequence shown here is derived from an EMBL/GenBank/DDBJ whole genome shotgun (WGS) entry which is preliminary data.</text>
</comment>
<evidence type="ECO:0000313" key="2">
    <source>
        <dbReference type="Proteomes" id="UP001196413"/>
    </source>
</evidence>
<organism evidence="1 2">
    <name type="scientific">Parelaphostrongylus tenuis</name>
    <name type="common">Meningeal worm</name>
    <dbReference type="NCBI Taxonomy" id="148309"/>
    <lineage>
        <taxon>Eukaryota</taxon>
        <taxon>Metazoa</taxon>
        <taxon>Ecdysozoa</taxon>
        <taxon>Nematoda</taxon>
        <taxon>Chromadorea</taxon>
        <taxon>Rhabditida</taxon>
        <taxon>Rhabditina</taxon>
        <taxon>Rhabditomorpha</taxon>
        <taxon>Strongyloidea</taxon>
        <taxon>Metastrongylidae</taxon>
        <taxon>Parelaphostrongylus</taxon>
    </lineage>
</organism>
<dbReference type="EMBL" id="JAHQIW010000544">
    <property type="protein sequence ID" value="KAJ1348713.1"/>
    <property type="molecule type" value="Genomic_DNA"/>
</dbReference>
<dbReference type="Proteomes" id="UP001196413">
    <property type="component" value="Unassembled WGS sequence"/>
</dbReference>
<evidence type="ECO:0000313" key="1">
    <source>
        <dbReference type="EMBL" id="KAJ1348713.1"/>
    </source>
</evidence>
<protein>
    <submittedName>
        <fullName evidence="1">Uncharacterized protein</fullName>
    </submittedName>
</protein>